<name>A0AAV5VMA0_9BILA</name>
<evidence type="ECO:0000256" key="1">
    <source>
        <dbReference type="SAM" id="MobiDB-lite"/>
    </source>
</evidence>
<gene>
    <name evidence="2" type="ORF">PFISCL1PPCAC_12028</name>
    <name evidence="3" type="ORF">PFISCL1PPCAC_28912</name>
</gene>
<feature type="compositionally biased region" description="Low complexity" evidence="1">
    <location>
        <begin position="626"/>
        <end position="635"/>
    </location>
</feature>
<dbReference type="AlphaFoldDB" id="A0AAV5VMA0"/>
<proteinExistence type="predicted"/>
<feature type="compositionally biased region" description="Basic and acidic residues" evidence="1">
    <location>
        <begin position="548"/>
        <end position="598"/>
    </location>
</feature>
<dbReference type="Proteomes" id="UP001432322">
    <property type="component" value="Unassembled WGS sequence"/>
</dbReference>
<feature type="region of interest" description="Disordered" evidence="1">
    <location>
        <begin position="1"/>
        <end position="70"/>
    </location>
</feature>
<feature type="non-terminal residue" evidence="2">
    <location>
        <position position="1"/>
    </location>
</feature>
<comment type="caution">
    <text evidence="2">The sequence shown here is derived from an EMBL/GenBank/DDBJ whole genome shotgun (WGS) entry which is preliminary data.</text>
</comment>
<evidence type="ECO:0000313" key="3">
    <source>
        <dbReference type="EMBL" id="GMT37615.1"/>
    </source>
</evidence>
<feature type="compositionally biased region" description="Acidic residues" evidence="1">
    <location>
        <begin position="637"/>
        <end position="646"/>
    </location>
</feature>
<protein>
    <submittedName>
        <fullName evidence="2">Uncharacterized protein</fullName>
    </submittedName>
</protein>
<evidence type="ECO:0000313" key="2">
    <source>
        <dbReference type="EMBL" id="GMT20731.1"/>
    </source>
</evidence>
<feature type="compositionally biased region" description="Basic and acidic residues" evidence="1">
    <location>
        <begin position="23"/>
        <end position="39"/>
    </location>
</feature>
<feature type="region of interest" description="Disordered" evidence="1">
    <location>
        <begin position="548"/>
        <end position="657"/>
    </location>
</feature>
<keyword evidence="4" id="KW-1185">Reference proteome</keyword>
<sequence length="657" mass="72807">PKRVRPVEKEAEEEKSEEAGTSLEERKERAEAKKREAQNKRAANKGGETKKDIAVPSPARKKNKAKMDDQKFDPSKILQQAAYATMVDAFVPLTDESLRLDDDSMQSMQSLSPGLLGNLSIRHTDSPDGAARALHDQEGKDGNLGAIDNVVGSAVQFLRVAYRGKAKKASDSLNAPYKRGRTIFNVNMFCNVISQQSDLSLLERTYSAAELVLLSSPVYPMGDVYTKALAAIYNTRRTNERMGVNEAMTINQCLAWLACAARCSVASLVPQGEYYPDAEDYLRIRLIVSKLPLLSNVCVGVSGPEWAVYSTLRCMQMMAVADLSPLPTDDRCILLYAIGMLYIDDVATEEMREAAHSLVRNVLNSCTEVPLLLEPLFNLTPLMVKRPDEAHKWILMFKASGVAPPDLLLSMAAAHFVQLCERAECTPDAFYTPSLRKTCTSYLNVLAETGFDAFHVYSATAHRRFHKSLVSILNCCLTVSALRLSERTSKQALIKCLEAVRGKLNPDLADDSIIITELRSLARRLEKQPSGKGGRRDSGQIIRIMEERAKRKEEKEEQLREEKKEKAILKQQREDTQRNAAMREEEKEEKELNEKGLAKIEMANGSLNNAMEVDEENEKERGGEGAAAAMPAAAESMETDGDDDNGSADLADTVAMD</sequence>
<evidence type="ECO:0000313" key="4">
    <source>
        <dbReference type="Proteomes" id="UP001432322"/>
    </source>
</evidence>
<dbReference type="EMBL" id="BTSY01000003">
    <property type="protein sequence ID" value="GMT20731.1"/>
    <property type="molecule type" value="Genomic_DNA"/>
</dbReference>
<reference evidence="2" key="1">
    <citation type="submission" date="2023-10" db="EMBL/GenBank/DDBJ databases">
        <title>Genome assembly of Pristionchus species.</title>
        <authorList>
            <person name="Yoshida K."/>
            <person name="Sommer R.J."/>
        </authorList>
    </citation>
    <scope>NUCLEOTIDE SEQUENCE</scope>
    <source>
        <strain evidence="2">RS5133</strain>
    </source>
</reference>
<dbReference type="EMBL" id="BTSY01000197">
    <property type="protein sequence ID" value="GMT37615.1"/>
    <property type="molecule type" value="Genomic_DNA"/>
</dbReference>
<accession>A0AAV5VMA0</accession>
<organism evidence="2 4">
    <name type="scientific">Pristionchus fissidentatus</name>
    <dbReference type="NCBI Taxonomy" id="1538716"/>
    <lineage>
        <taxon>Eukaryota</taxon>
        <taxon>Metazoa</taxon>
        <taxon>Ecdysozoa</taxon>
        <taxon>Nematoda</taxon>
        <taxon>Chromadorea</taxon>
        <taxon>Rhabditida</taxon>
        <taxon>Rhabditina</taxon>
        <taxon>Diplogasteromorpha</taxon>
        <taxon>Diplogasteroidea</taxon>
        <taxon>Neodiplogasteridae</taxon>
        <taxon>Pristionchus</taxon>
    </lineage>
</organism>